<evidence type="ECO:0000256" key="1">
    <source>
        <dbReference type="SAM" id="Phobius"/>
    </source>
</evidence>
<reference evidence="2 3" key="1">
    <citation type="submission" date="2020-04" db="EMBL/GenBank/DDBJ databases">
        <authorList>
            <person name="Yin C."/>
        </authorList>
    </citation>
    <scope>NUCLEOTIDE SEQUENCE [LARGE SCALE GENOMIC DNA]</scope>
    <source>
        <strain evidence="2 3">Ae27</strain>
    </source>
</reference>
<feature type="transmembrane region" description="Helical" evidence="1">
    <location>
        <begin position="228"/>
        <end position="254"/>
    </location>
</feature>
<gene>
    <name evidence="2" type="ORF">HGH92_26025</name>
</gene>
<evidence type="ECO:0000313" key="2">
    <source>
        <dbReference type="EMBL" id="NLR67790.1"/>
    </source>
</evidence>
<proteinExistence type="predicted"/>
<evidence type="ECO:0000313" key="3">
    <source>
        <dbReference type="Proteomes" id="UP000570474"/>
    </source>
</evidence>
<sequence>MGNRTYLTIRTAPDQQEVLFEGNNSLAYFWLLLLKRKDIEQVQPAFQTLYAGGDDEEDDNAPEDSYVDTDIRIPLDEALHNAAAHRSYVERVYPALLPLYDDWRAYLATVPSHDNMLYIDLEEFSGFYVNVNQFIGELLDFYTHVSGNKAYFRPAIPDTTGWEAIGRKQFYDYSGHYRNTPEIVDYQQKSRPDRPLPLGYKLLIGCWVVFSLLLLGGGFYSLGFFHSVWLQALMALVILLPILLIIIGGLVWLINKGTQKTK</sequence>
<name>A0A847RQ08_9BACT</name>
<dbReference type="RefSeq" id="WP_168873733.1">
    <property type="nucleotide sequence ID" value="NZ_JABAIA010000003.1"/>
</dbReference>
<keyword evidence="1" id="KW-1133">Transmembrane helix</keyword>
<keyword evidence="1" id="KW-0812">Transmembrane</keyword>
<comment type="caution">
    <text evidence="2">The sequence shown here is derived from an EMBL/GenBank/DDBJ whole genome shotgun (WGS) entry which is preliminary data.</text>
</comment>
<accession>A0A847RQ08</accession>
<feature type="transmembrane region" description="Helical" evidence="1">
    <location>
        <begin position="198"/>
        <end position="222"/>
    </location>
</feature>
<dbReference type="EMBL" id="JABAIA010000003">
    <property type="protein sequence ID" value="NLR67790.1"/>
    <property type="molecule type" value="Genomic_DNA"/>
</dbReference>
<dbReference type="AlphaFoldDB" id="A0A847RQ08"/>
<dbReference type="Proteomes" id="UP000570474">
    <property type="component" value="Unassembled WGS sequence"/>
</dbReference>
<protein>
    <submittedName>
        <fullName evidence="2">Uncharacterized protein</fullName>
    </submittedName>
</protein>
<keyword evidence="3" id="KW-1185">Reference proteome</keyword>
<keyword evidence="1" id="KW-0472">Membrane</keyword>
<organism evidence="2 3">
    <name type="scientific">Chitinophaga varians</name>
    <dbReference type="NCBI Taxonomy" id="2202339"/>
    <lineage>
        <taxon>Bacteria</taxon>
        <taxon>Pseudomonadati</taxon>
        <taxon>Bacteroidota</taxon>
        <taxon>Chitinophagia</taxon>
        <taxon>Chitinophagales</taxon>
        <taxon>Chitinophagaceae</taxon>
        <taxon>Chitinophaga</taxon>
    </lineage>
</organism>